<organism evidence="6 7">
    <name type="scientific">Roseisalinus antarcticus</name>
    <dbReference type="NCBI Taxonomy" id="254357"/>
    <lineage>
        <taxon>Bacteria</taxon>
        <taxon>Pseudomonadati</taxon>
        <taxon>Pseudomonadota</taxon>
        <taxon>Alphaproteobacteria</taxon>
        <taxon>Rhodobacterales</taxon>
        <taxon>Roseobacteraceae</taxon>
        <taxon>Roseisalinus</taxon>
    </lineage>
</organism>
<dbReference type="PIRSF" id="PIRSF033913">
    <property type="entry name" value="S-S_format_DsbB"/>
    <property type="match status" value="1"/>
</dbReference>
<sequence length="158" mass="16424">MTFRQLVALATLGSMALLGGAFVFQLLGYAPCKLCLWQRWPHAAAIVLGALILTMAPSRILAALGGLAALGTAGIGIYHTGVERGWWMGPTSCTSGGQGLNSLSGDLLLPGNAAVEPVVLCDEVAWELFGLSMASWNASFSLALAVIWVLALTAPRKA</sequence>
<dbReference type="Pfam" id="PF02600">
    <property type="entry name" value="DsbB"/>
    <property type="match status" value="1"/>
</dbReference>
<accession>A0A1Y5TGR9</accession>
<evidence type="ECO:0000256" key="2">
    <source>
        <dbReference type="ARBA" id="ARBA00022692"/>
    </source>
</evidence>
<dbReference type="RefSeq" id="WP_085879595.1">
    <property type="nucleotide sequence ID" value="NZ_FWFZ01000014.1"/>
</dbReference>
<keyword evidence="4 5" id="KW-0472">Membrane</keyword>
<dbReference type="Gene3D" id="1.20.1550.10">
    <property type="entry name" value="DsbB-like"/>
    <property type="match status" value="1"/>
</dbReference>
<evidence type="ECO:0000256" key="4">
    <source>
        <dbReference type="ARBA" id="ARBA00023136"/>
    </source>
</evidence>
<feature type="transmembrane region" description="Helical" evidence="5">
    <location>
        <begin position="7"/>
        <end position="30"/>
    </location>
</feature>
<dbReference type="SUPFAM" id="SSF158442">
    <property type="entry name" value="DsbB-like"/>
    <property type="match status" value="1"/>
</dbReference>
<dbReference type="GO" id="GO:0016020">
    <property type="term" value="C:membrane"/>
    <property type="evidence" value="ECO:0007669"/>
    <property type="project" value="UniProtKB-SubCell"/>
</dbReference>
<dbReference type="EMBL" id="FWFZ01000014">
    <property type="protein sequence ID" value="SLN60052.1"/>
    <property type="molecule type" value="Genomic_DNA"/>
</dbReference>
<dbReference type="Proteomes" id="UP000193900">
    <property type="component" value="Unassembled WGS sequence"/>
</dbReference>
<comment type="subcellular location">
    <subcellularLocation>
        <location evidence="1">Membrane</location>
        <topology evidence="1">Multi-pass membrane protein</topology>
    </subcellularLocation>
</comment>
<name>A0A1Y5TGR9_9RHOB</name>
<evidence type="ECO:0000256" key="1">
    <source>
        <dbReference type="ARBA" id="ARBA00004141"/>
    </source>
</evidence>
<feature type="transmembrane region" description="Helical" evidence="5">
    <location>
        <begin position="134"/>
        <end position="154"/>
    </location>
</feature>
<dbReference type="AlphaFoldDB" id="A0A1Y5TGR9"/>
<gene>
    <name evidence="6" type="ORF">ROA7023_02771</name>
</gene>
<dbReference type="InterPro" id="IPR023380">
    <property type="entry name" value="DsbB-like_sf"/>
</dbReference>
<protein>
    <submittedName>
        <fullName evidence="6">Disulfide bond formation protein B</fullName>
    </submittedName>
</protein>
<evidence type="ECO:0000256" key="3">
    <source>
        <dbReference type="ARBA" id="ARBA00022989"/>
    </source>
</evidence>
<dbReference type="GO" id="GO:0015035">
    <property type="term" value="F:protein-disulfide reductase activity"/>
    <property type="evidence" value="ECO:0007669"/>
    <property type="project" value="InterPro"/>
</dbReference>
<dbReference type="InterPro" id="IPR003752">
    <property type="entry name" value="DiS_bond_form_DsbB/BdbC"/>
</dbReference>
<keyword evidence="3 5" id="KW-1133">Transmembrane helix</keyword>
<reference evidence="6 7" key="1">
    <citation type="submission" date="2017-03" db="EMBL/GenBank/DDBJ databases">
        <authorList>
            <person name="Afonso C.L."/>
            <person name="Miller P.J."/>
            <person name="Scott M.A."/>
            <person name="Spackman E."/>
            <person name="Goraichik I."/>
            <person name="Dimitrov K.M."/>
            <person name="Suarez D.L."/>
            <person name="Swayne D.E."/>
        </authorList>
    </citation>
    <scope>NUCLEOTIDE SEQUENCE [LARGE SCALE GENOMIC DNA]</scope>
    <source>
        <strain evidence="6 7">CECT 7023</strain>
    </source>
</reference>
<evidence type="ECO:0000313" key="6">
    <source>
        <dbReference type="EMBL" id="SLN60052.1"/>
    </source>
</evidence>
<dbReference type="InterPro" id="IPR024199">
    <property type="entry name" value="Uncharacterised_DsbB"/>
</dbReference>
<dbReference type="OrthoDB" id="9808637at2"/>
<feature type="transmembrane region" description="Helical" evidence="5">
    <location>
        <begin position="36"/>
        <end position="53"/>
    </location>
</feature>
<proteinExistence type="predicted"/>
<dbReference type="GO" id="GO:0006457">
    <property type="term" value="P:protein folding"/>
    <property type="evidence" value="ECO:0007669"/>
    <property type="project" value="InterPro"/>
</dbReference>
<evidence type="ECO:0000313" key="7">
    <source>
        <dbReference type="Proteomes" id="UP000193900"/>
    </source>
</evidence>
<feature type="transmembrane region" description="Helical" evidence="5">
    <location>
        <begin position="60"/>
        <end position="78"/>
    </location>
</feature>
<evidence type="ECO:0000256" key="5">
    <source>
        <dbReference type="SAM" id="Phobius"/>
    </source>
</evidence>
<keyword evidence="7" id="KW-1185">Reference proteome</keyword>
<keyword evidence="2 5" id="KW-0812">Transmembrane</keyword>